<dbReference type="AlphaFoldDB" id="B4H7C3"/>
<dbReference type="KEGG" id="dpe:6601657"/>
<proteinExistence type="predicted"/>
<gene>
    <name evidence="2" type="primary">Dper\GL13226</name>
    <name evidence="2" type="ORF">Dper_GL13226</name>
</gene>
<accession>B4H7C3</accession>
<reference evidence="2 3" key="1">
    <citation type="journal article" date="2007" name="Nature">
        <title>Evolution of genes and genomes on the Drosophila phylogeny.</title>
        <authorList>
            <consortium name="Drosophila 12 Genomes Consortium"/>
            <person name="Clark A.G."/>
            <person name="Eisen M.B."/>
            <person name="Smith D.R."/>
            <person name="Bergman C.M."/>
            <person name="Oliver B."/>
            <person name="Markow T.A."/>
            <person name="Kaufman T.C."/>
            <person name="Kellis M."/>
            <person name="Gelbart W."/>
            <person name="Iyer V.N."/>
            <person name="Pollard D.A."/>
            <person name="Sackton T.B."/>
            <person name="Larracuente A.M."/>
            <person name="Singh N.D."/>
            <person name="Abad J.P."/>
            <person name="Abt D.N."/>
            <person name="Adryan B."/>
            <person name="Aguade M."/>
            <person name="Akashi H."/>
            <person name="Anderson W.W."/>
            <person name="Aquadro C.F."/>
            <person name="Ardell D.H."/>
            <person name="Arguello R."/>
            <person name="Artieri C.G."/>
            <person name="Barbash D.A."/>
            <person name="Barker D."/>
            <person name="Barsanti P."/>
            <person name="Batterham P."/>
            <person name="Batzoglou S."/>
            <person name="Begun D."/>
            <person name="Bhutkar A."/>
            <person name="Blanco E."/>
            <person name="Bosak S.A."/>
            <person name="Bradley R.K."/>
            <person name="Brand A.D."/>
            <person name="Brent M.R."/>
            <person name="Brooks A.N."/>
            <person name="Brown R.H."/>
            <person name="Butlin R.K."/>
            <person name="Caggese C."/>
            <person name="Calvi B.R."/>
            <person name="Bernardo de Carvalho A."/>
            <person name="Caspi A."/>
            <person name="Castrezana S."/>
            <person name="Celniker S.E."/>
            <person name="Chang J.L."/>
            <person name="Chapple C."/>
            <person name="Chatterji S."/>
            <person name="Chinwalla A."/>
            <person name="Civetta A."/>
            <person name="Clifton S.W."/>
            <person name="Comeron J.M."/>
            <person name="Costello J.C."/>
            <person name="Coyne J.A."/>
            <person name="Daub J."/>
            <person name="David R.G."/>
            <person name="Delcher A.L."/>
            <person name="Delehaunty K."/>
            <person name="Do C.B."/>
            <person name="Ebling H."/>
            <person name="Edwards K."/>
            <person name="Eickbush T."/>
            <person name="Evans J.D."/>
            <person name="Filipski A."/>
            <person name="Findeiss S."/>
            <person name="Freyhult E."/>
            <person name="Fulton L."/>
            <person name="Fulton R."/>
            <person name="Garcia A.C."/>
            <person name="Gardiner A."/>
            <person name="Garfield D.A."/>
            <person name="Garvin B.E."/>
            <person name="Gibson G."/>
            <person name="Gilbert D."/>
            <person name="Gnerre S."/>
            <person name="Godfrey J."/>
            <person name="Good R."/>
            <person name="Gotea V."/>
            <person name="Gravely B."/>
            <person name="Greenberg A.J."/>
            <person name="Griffiths-Jones S."/>
            <person name="Gross S."/>
            <person name="Guigo R."/>
            <person name="Gustafson E.A."/>
            <person name="Haerty W."/>
            <person name="Hahn M.W."/>
            <person name="Halligan D.L."/>
            <person name="Halpern A.L."/>
            <person name="Halter G.M."/>
            <person name="Han M.V."/>
            <person name="Heger A."/>
            <person name="Hillier L."/>
            <person name="Hinrichs A.S."/>
            <person name="Holmes I."/>
            <person name="Hoskins R.A."/>
            <person name="Hubisz M.J."/>
            <person name="Hultmark D."/>
            <person name="Huntley M.A."/>
            <person name="Jaffe D.B."/>
            <person name="Jagadeeshan S."/>
            <person name="Jeck W.R."/>
            <person name="Johnson J."/>
            <person name="Jones C.D."/>
            <person name="Jordan W.C."/>
            <person name="Karpen G.H."/>
            <person name="Kataoka E."/>
            <person name="Keightley P.D."/>
            <person name="Kheradpour P."/>
            <person name="Kirkness E.F."/>
            <person name="Koerich L.B."/>
            <person name="Kristiansen K."/>
            <person name="Kudrna D."/>
            <person name="Kulathinal R.J."/>
            <person name="Kumar S."/>
            <person name="Kwok R."/>
            <person name="Lander E."/>
            <person name="Langley C.H."/>
            <person name="Lapoint R."/>
            <person name="Lazzaro B.P."/>
            <person name="Lee S.J."/>
            <person name="Levesque L."/>
            <person name="Li R."/>
            <person name="Lin C.F."/>
            <person name="Lin M.F."/>
            <person name="Lindblad-Toh K."/>
            <person name="Llopart A."/>
            <person name="Long M."/>
            <person name="Low L."/>
            <person name="Lozovsky E."/>
            <person name="Lu J."/>
            <person name="Luo M."/>
            <person name="Machado C.A."/>
            <person name="Makalowski W."/>
            <person name="Marzo M."/>
            <person name="Matsuda M."/>
            <person name="Matzkin L."/>
            <person name="McAllister B."/>
            <person name="McBride C.S."/>
            <person name="McKernan B."/>
            <person name="McKernan K."/>
            <person name="Mendez-Lago M."/>
            <person name="Minx P."/>
            <person name="Mollenhauer M.U."/>
            <person name="Montooth K."/>
            <person name="Mount S.M."/>
            <person name="Mu X."/>
            <person name="Myers E."/>
            <person name="Negre B."/>
            <person name="Newfeld S."/>
            <person name="Nielsen R."/>
            <person name="Noor M.A."/>
            <person name="O'Grady P."/>
            <person name="Pachter L."/>
            <person name="Papaceit M."/>
            <person name="Parisi M.J."/>
            <person name="Parisi M."/>
            <person name="Parts L."/>
            <person name="Pedersen J.S."/>
            <person name="Pesole G."/>
            <person name="Phillippy A.M."/>
            <person name="Ponting C.P."/>
            <person name="Pop M."/>
            <person name="Porcelli D."/>
            <person name="Powell J.R."/>
            <person name="Prohaska S."/>
            <person name="Pruitt K."/>
            <person name="Puig M."/>
            <person name="Quesneville H."/>
            <person name="Ram K.R."/>
            <person name="Rand D."/>
            <person name="Rasmussen M.D."/>
            <person name="Reed L.K."/>
            <person name="Reenan R."/>
            <person name="Reily A."/>
            <person name="Remington K.A."/>
            <person name="Rieger T.T."/>
            <person name="Ritchie M.G."/>
            <person name="Robin C."/>
            <person name="Rogers Y.H."/>
            <person name="Rohde C."/>
            <person name="Rozas J."/>
            <person name="Rubenfield M.J."/>
            <person name="Ruiz A."/>
            <person name="Russo S."/>
            <person name="Salzberg S.L."/>
            <person name="Sanchez-Gracia A."/>
            <person name="Saranga D.J."/>
            <person name="Sato H."/>
            <person name="Schaeffer S.W."/>
            <person name="Schatz M.C."/>
            <person name="Schlenke T."/>
            <person name="Schwartz R."/>
            <person name="Segarra C."/>
            <person name="Singh R.S."/>
            <person name="Sirot L."/>
            <person name="Sirota M."/>
            <person name="Sisneros N.B."/>
            <person name="Smith C.D."/>
            <person name="Smith T.F."/>
            <person name="Spieth J."/>
            <person name="Stage D.E."/>
            <person name="Stark A."/>
            <person name="Stephan W."/>
            <person name="Strausberg R.L."/>
            <person name="Strempel S."/>
            <person name="Sturgill D."/>
            <person name="Sutton G."/>
            <person name="Sutton G.G."/>
            <person name="Tao W."/>
            <person name="Teichmann S."/>
            <person name="Tobari Y.N."/>
            <person name="Tomimura Y."/>
            <person name="Tsolas J.M."/>
            <person name="Valente V.L."/>
            <person name="Venter E."/>
            <person name="Venter J.C."/>
            <person name="Vicario S."/>
            <person name="Vieira F.G."/>
            <person name="Vilella A.J."/>
            <person name="Villasante A."/>
            <person name="Walenz B."/>
            <person name="Wang J."/>
            <person name="Wasserman M."/>
            <person name="Watts T."/>
            <person name="Wilson D."/>
            <person name="Wilson R.K."/>
            <person name="Wing R.A."/>
            <person name="Wolfner M.F."/>
            <person name="Wong A."/>
            <person name="Wong G.K."/>
            <person name="Wu C.I."/>
            <person name="Wu G."/>
            <person name="Yamamoto D."/>
            <person name="Yang H.P."/>
            <person name="Yang S.P."/>
            <person name="Yorke J.A."/>
            <person name="Yoshida K."/>
            <person name="Zdobnov E."/>
            <person name="Zhang P."/>
            <person name="Zhang Y."/>
            <person name="Zimin A.V."/>
            <person name="Baldwin J."/>
            <person name="Abdouelleil A."/>
            <person name="Abdulkadir J."/>
            <person name="Abebe A."/>
            <person name="Abera B."/>
            <person name="Abreu J."/>
            <person name="Acer S.C."/>
            <person name="Aftuck L."/>
            <person name="Alexander A."/>
            <person name="An P."/>
            <person name="Anderson E."/>
            <person name="Anderson S."/>
            <person name="Arachi H."/>
            <person name="Azer M."/>
            <person name="Bachantsang P."/>
            <person name="Barry A."/>
            <person name="Bayul T."/>
            <person name="Berlin A."/>
            <person name="Bessette D."/>
            <person name="Bloom T."/>
            <person name="Blye J."/>
            <person name="Boguslavskiy L."/>
            <person name="Bonnet C."/>
            <person name="Boukhgalter B."/>
            <person name="Bourzgui I."/>
            <person name="Brown A."/>
            <person name="Cahill P."/>
            <person name="Channer S."/>
            <person name="Cheshatsang Y."/>
            <person name="Chuda L."/>
            <person name="Citroen M."/>
            <person name="Collymore A."/>
            <person name="Cooke P."/>
            <person name="Costello M."/>
            <person name="D'Aco K."/>
            <person name="Daza R."/>
            <person name="De Haan G."/>
            <person name="DeGray S."/>
            <person name="DeMaso C."/>
            <person name="Dhargay N."/>
            <person name="Dooley K."/>
            <person name="Dooley E."/>
            <person name="Doricent M."/>
            <person name="Dorje P."/>
            <person name="Dorjee K."/>
            <person name="Dupes A."/>
            <person name="Elong R."/>
            <person name="Falk J."/>
            <person name="Farina A."/>
            <person name="Faro S."/>
            <person name="Ferguson D."/>
            <person name="Fisher S."/>
            <person name="Foley C.D."/>
            <person name="Franke A."/>
            <person name="Friedrich D."/>
            <person name="Gadbois L."/>
            <person name="Gearin G."/>
            <person name="Gearin C.R."/>
            <person name="Giannoukos G."/>
            <person name="Goode T."/>
            <person name="Graham J."/>
            <person name="Grandbois E."/>
            <person name="Grewal S."/>
            <person name="Gyaltsen K."/>
            <person name="Hafez N."/>
            <person name="Hagos B."/>
            <person name="Hall J."/>
            <person name="Henson C."/>
            <person name="Hollinger A."/>
            <person name="Honan T."/>
            <person name="Huard M.D."/>
            <person name="Hughes L."/>
            <person name="Hurhula B."/>
            <person name="Husby M.E."/>
            <person name="Kamat A."/>
            <person name="Kanga B."/>
            <person name="Kashin S."/>
            <person name="Khazanovich D."/>
            <person name="Kisner P."/>
            <person name="Lance K."/>
            <person name="Lara M."/>
            <person name="Lee W."/>
            <person name="Lennon N."/>
            <person name="Letendre F."/>
            <person name="LeVine R."/>
            <person name="Lipovsky A."/>
            <person name="Liu X."/>
            <person name="Liu J."/>
            <person name="Liu S."/>
            <person name="Lokyitsang T."/>
            <person name="Lokyitsang Y."/>
            <person name="Lubonja R."/>
            <person name="Lui A."/>
            <person name="MacDonald P."/>
            <person name="Magnisalis V."/>
            <person name="Maru K."/>
            <person name="Matthews C."/>
            <person name="McCusker W."/>
            <person name="McDonough S."/>
            <person name="Mehta T."/>
            <person name="Meldrim J."/>
            <person name="Meneus L."/>
            <person name="Mihai O."/>
            <person name="Mihalev A."/>
            <person name="Mihova T."/>
            <person name="Mittelman R."/>
            <person name="Mlenga V."/>
            <person name="Montmayeur A."/>
            <person name="Mulrain L."/>
            <person name="Navidi A."/>
            <person name="Naylor J."/>
            <person name="Negash T."/>
            <person name="Nguyen T."/>
            <person name="Nguyen N."/>
            <person name="Nicol R."/>
            <person name="Norbu C."/>
            <person name="Norbu N."/>
            <person name="Novod N."/>
            <person name="O'Neill B."/>
            <person name="Osman S."/>
            <person name="Markiewicz E."/>
            <person name="Oyono O.L."/>
            <person name="Patti C."/>
            <person name="Phunkhang P."/>
            <person name="Pierre F."/>
            <person name="Priest M."/>
            <person name="Raghuraman S."/>
            <person name="Rege F."/>
            <person name="Reyes R."/>
            <person name="Rise C."/>
            <person name="Rogov P."/>
            <person name="Ross K."/>
            <person name="Ryan E."/>
            <person name="Settipalli S."/>
            <person name="Shea T."/>
            <person name="Sherpa N."/>
            <person name="Shi L."/>
            <person name="Shih D."/>
            <person name="Sparrow T."/>
            <person name="Spaulding J."/>
            <person name="Stalker J."/>
            <person name="Stange-Thomann N."/>
            <person name="Stavropoulos S."/>
            <person name="Stone C."/>
            <person name="Strader C."/>
            <person name="Tesfaye S."/>
            <person name="Thomson T."/>
            <person name="Thoulutsang Y."/>
            <person name="Thoulutsang D."/>
            <person name="Topham K."/>
            <person name="Topping I."/>
            <person name="Tsamla T."/>
            <person name="Vassiliev H."/>
            <person name="Vo A."/>
            <person name="Wangchuk T."/>
            <person name="Wangdi T."/>
            <person name="Weiand M."/>
            <person name="Wilkinson J."/>
            <person name="Wilson A."/>
            <person name="Yadav S."/>
            <person name="Young G."/>
            <person name="Yu Q."/>
            <person name="Zembek L."/>
            <person name="Zhong D."/>
            <person name="Zimmer A."/>
            <person name="Zwirko Z."/>
            <person name="Jaffe D.B."/>
            <person name="Alvarez P."/>
            <person name="Brockman W."/>
            <person name="Butler J."/>
            <person name="Chin C."/>
            <person name="Gnerre S."/>
            <person name="Grabherr M."/>
            <person name="Kleber M."/>
            <person name="Mauceli E."/>
            <person name="MacCallum I."/>
        </authorList>
    </citation>
    <scope>NUCLEOTIDE SEQUENCE [LARGE SCALE GENOMIC DNA]</scope>
    <source>
        <strain evidence="3">MSH-3 / Tucson 14011-0111.49</strain>
    </source>
</reference>
<feature type="compositionally biased region" description="Gly residues" evidence="1">
    <location>
        <begin position="17"/>
        <end position="32"/>
    </location>
</feature>
<feature type="compositionally biased region" description="Basic residues" evidence="1">
    <location>
        <begin position="1"/>
        <end position="16"/>
    </location>
</feature>
<evidence type="ECO:0000256" key="1">
    <source>
        <dbReference type="SAM" id="MobiDB-lite"/>
    </source>
</evidence>
<evidence type="ECO:0000313" key="3">
    <source>
        <dbReference type="Proteomes" id="UP000008744"/>
    </source>
</evidence>
<sequence>MHTHLMMKNAGHRGHGGHGGGGGVGAGAGPPVGGHHNPYDMHGYPHYNNYHPQMDPKQQQQQQELLRKTPPNPNQQQPEQDIYSYFNHVFKRRRR</sequence>
<protein>
    <submittedName>
        <fullName evidence="2">GL13226</fullName>
    </submittedName>
</protein>
<keyword evidence="3" id="KW-1185">Reference proteome</keyword>
<feature type="region of interest" description="Disordered" evidence="1">
    <location>
        <begin position="1"/>
        <end position="95"/>
    </location>
</feature>
<name>B4H7C3_DROPE</name>
<organism evidence="3">
    <name type="scientific">Drosophila persimilis</name>
    <name type="common">Fruit fly</name>
    <dbReference type="NCBI Taxonomy" id="7234"/>
    <lineage>
        <taxon>Eukaryota</taxon>
        <taxon>Metazoa</taxon>
        <taxon>Ecdysozoa</taxon>
        <taxon>Arthropoda</taxon>
        <taxon>Hexapoda</taxon>
        <taxon>Insecta</taxon>
        <taxon>Pterygota</taxon>
        <taxon>Neoptera</taxon>
        <taxon>Endopterygota</taxon>
        <taxon>Diptera</taxon>
        <taxon>Brachycera</taxon>
        <taxon>Muscomorpha</taxon>
        <taxon>Ephydroidea</taxon>
        <taxon>Drosophilidae</taxon>
        <taxon>Drosophila</taxon>
        <taxon>Sophophora</taxon>
    </lineage>
</organism>
<dbReference type="HOGENOM" id="CLU_167785_0_0_1"/>
<dbReference type="OMA" id="HPQMDPK"/>
<dbReference type="EMBL" id="CH479217">
    <property type="protein sequence ID" value="EDW33729.1"/>
    <property type="molecule type" value="Genomic_DNA"/>
</dbReference>
<evidence type="ECO:0000313" key="2">
    <source>
        <dbReference type="EMBL" id="EDW33729.1"/>
    </source>
</evidence>
<dbReference type="PhylomeDB" id="B4H7C3"/>
<dbReference type="Proteomes" id="UP000008744">
    <property type="component" value="Unassembled WGS sequence"/>
</dbReference>